<dbReference type="AlphaFoldDB" id="A0A9J2Q2V4"/>
<dbReference type="Proteomes" id="UP000036681">
    <property type="component" value="Unplaced"/>
</dbReference>
<dbReference type="WBParaSite" id="ALUE_0001583501-mRNA-1">
    <property type="protein sequence ID" value="ALUE_0001583501-mRNA-1"/>
    <property type="gene ID" value="ALUE_0001583501"/>
</dbReference>
<evidence type="ECO:0000313" key="2">
    <source>
        <dbReference type="WBParaSite" id="ALUE_0001583501-mRNA-1"/>
    </source>
</evidence>
<proteinExistence type="predicted"/>
<accession>A0A9J2Q2V4</accession>
<reference evidence="2" key="1">
    <citation type="submission" date="2023-03" db="UniProtKB">
        <authorList>
            <consortium name="WormBaseParasite"/>
        </authorList>
    </citation>
    <scope>IDENTIFICATION</scope>
</reference>
<sequence length="67" mass="7217">MAKYGSERTAYAKSINASDTSKMRLSFSRSTLLVAYATITSKLASACSTQITNRKISTASVTVFDTI</sequence>
<keyword evidence="1" id="KW-1185">Reference proteome</keyword>
<protein>
    <submittedName>
        <fullName evidence="2">Uncharacterized protein</fullName>
    </submittedName>
</protein>
<organism evidence="1 2">
    <name type="scientific">Ascaris lumbricoides</name>
    <name type="common">Giant roundworm</name>
    <dbReference type="NCBI Taxonomy" id="6252"/>
    <lineage>
        <taxon>Eukaryota</taxon>
        <taxon>Metazoa</taxon>
        <taxon>Ecdysozoa</taxon>
        <taxon>Nematoda</taxon>
        <taxon>Chromadorea</taxon>
        <taxon>Rhabditida</taxon>
        <taxon>Spirurina</taxon>
        <taxon>Ascaridomorpha</taxon>
        <taxon>Ascaridoidea</taxon>
        <taxon>Ascarididae</taxon>
        <taxon>Ascaris</taxon>
    </lineage>
</organism>
<name>A0A9J2Q2V4_ASCLU</name>
<evidence type="ECO:0000313" key="1">
    <source>
        <dbReference type="Proteomes" id="UP000036681"/>
    </source>
</evidence>